<dbReference type="PROSITE" id="PS51866">
    <property type="entry name" value="MOP"/>
    <property type="match status" value="1"/>
</dbReference>
<keyword evidence="1 2" id="KW-0500">Molybdenum</keyword>
<dbReference type="Proteomes" id="UP000000422">
    <property type="component" value="Chromosome"/>
</dbReference>
<dbReference type="InterPro" id="IPR008995">
    <property type="entry name" value="Mo/tungstate-bd_C_term_dom"/>
</dbReference>
<dbReference type="GO" id="GO:0015689">
    <property type="term" value="P:molybdate ion transport"/>
    <property type="evidence" value="ECO:0007669"/>
    <property type="project" value="InterPro"/>
</dbReference>
<dbReference type="SUPFAM" id="SSF50331">
    <property type="entry name" value="MOP-like"/>
    <property type="match status" value="1"/>
</dbReference>
<evidence type="ECO:0000313" key="5">
    <source>
        <dbReference type="Proteomes" id="UP000000422"/>
    </source>
</evidence>
<protein>
    <recommendedName>
        <fullName evidence="3">Mop domain-containing protein</fullName>
    </recommendedName>
</protein>
<keyword evidence="5" id="KW-1185">Reference proteome</keyword>
<feature type="domain" description="Mop" evidence="3">
    <location>
        <begin position="79"/>
        <end position="144"/>
    </location>
</feature>
<dbReference type="InterPro" id="IPR004606">
    <property type="entry name" value="Mop_domain"/>
</dbReference>
<dbReference type="HOGENOM" id="CLU_129782_1_1_7"/>
<gene>
    <name evidence="4" type="ordered locus">WS1805</name>
</gene>
<dbReference type="EMBL" id="BX571661">
    <property type="protein sequence ID" value="CAE10822.1"/>
    <property type="molecule type" value="Genomic_DNA"/>
</dbReference>
<dbReference type="STRING" id="273121.WS1805"/>
<sequence length="145" mass="16054">MDVHGKLPMPQGEEVNYLRAQAKGIKEAGEIALVSLEAHKESFSALMLDASNLEGLEVEAWVEMLFKETEVILATIDSKVSARNSFVGEIIEMVKGEILTQVTLDFHGEKIRSIITHGAAEELGLRVGAKARWFVKSNEMTLRTE</sequence>
<evidence type="ECO:0000313" key="4">
    <source>
        <dbReference type="EMBL" id="CAE10822.1"/>
    </source>
</evidence>
<dbReference type="InterPro" id="IPR005116">
    <property type="entry name" value="Transp-assoc_OB_typ1"/>
</dbReference>
<evidence type="ECO:0000256" key="2">
    <source>
        <dbReference type="PROSITE-ProRule" id="PRU01213"/>
    </source>
</evidence>
<evidence type="ECO:0000259" key="3">
    <source>
        <dbReference type="PROSITE" id="PS51866"/>
    </source>
</evidence>
<reference evidence="4 5" key="1">
    <citation type="journal article" date="2003" name="Proc. Natl. Acad. Sci. U.S.A.">
        <title>Complete genome sequence and analysis of Wolinella succinogenes.</title>
        <authorList>
            <person name="Baar C."/>
            <person name="Eppinger M."/>
            <person name="Raddatz G."/>
            <person name="Simon JM."/>
            <person name="Lanz C."/>
            <person name="Klimmek O."/>
            <person name="Nandakumar R."/>
            <person name="Gross R."/>
            <person name="Rosinus A."/>
            <person name="Keller H."/>
            <person name="Jagtap P."/>
            <person name="Linke B."/>
            <person name="Meyer F."/>
            <person name="Lederer H."/>
            <person name="Schuster S.C."/>
        </authorList>
    </citation>
    <scope>NUCLEOTIDE SEQUENCE [LARGE SCALE GENOMIC DNA]</scope>
    <source>
        <strain evidence="5">ATCC 29543 / DSM 1740 / CCUG 13145 / JCM 31913 / LMG 7466 / NCTC 11488 / FDC 602W</strain>
    </source>
</reference>
<dbReference type="eggNOG" id="COG3585">
    <property type="taxonomic scope" value="Bacteria"/>
</dbReference>
<evidence type="ECO:0000256" key="1">
    <source>
        <dbReference type="ARBA" id="ARBA00022505"/>
    </source>
</evidence>
<dbReference type="KEGG" id="wsu:WS1805"/>
<dbReference type="Pfam" id="PF03459">
    <property type="entry name" value="TOBE"/>
    <property type="match status" value="1"/>
</dbReference>
<dbReference type="AlphaFoldDB" id="Q7MR16"/>
<name>Q7MR16_WOLSU</name>
<accession>Q7MR16</accession>
<dbReference type="Gene3D" id="2.40.50.100">
    <property type="match status" value="1"/>
</dbReference>
<organism evidence="5">
    <name type="scientific">Wolinella succinogenes (strain ATCC 29543 / DSM 1740 / CCUG 13145 / JCM 31913 / LMG 7466 / NCTC 11488 / FDC 602W)</name>
    <name type="common">Vibrio succinogenes</name>
    <dbReference type="NCBI Taxonomy" id="273121"/>
    <lineage>
        <taxon>Bacteria</taxon>
        <taxon>Pseudomonadati</taxon>
        <taxon>Campylobacterota</taxon>
        <taxon>Epsilonproteobacteria</taxon>
        <taxon>Campylobacterales</taxon>
        <taxon>Helicobacteraceae</taxon>
        <taxon>Wolinella</taxon>
    </lineage>
</organism>
<proteinExistence type="predicted"/>